<dbReference type="PROSITE" id="PS00139">
    <property type="entry name" value="THIOL_PROTEASE_CYS"/>
    <property type="match status" value="1"/>
</dbReference>
<evidence type="ECO:0000256" key="6">
    <source>
        <dbReference type="ARBA" id="ARBA00023157"/>
    </source>
</evidence>
<dbReference type="GO" id="GO:0004197">
    <property type="term" value="F:cysteine-type endopeptidase activity"/>
    <property type="evidence" value="ECO:0000318"/>
    <property type="project" value="GO_Central"/>
</dbReference>
<dbReference type="Pfam" id="PF08246">
    <property type="entry name" value="Inhibitor_I29"/>
    <property type="match status" value="1"/>
</dbReference>
<feature type="signal peptide" evidence="7">
    <location>
        <begin position="1"/>
        <end position="27"/>
    </location>
</feature>
<dbReference type="GO" id="GO:0005615">
    <property type="term" value="C:extracellular space"/>
    <property type="evidence" value="ECO:0000318"/>
    <property type="project" value="GO_Central"/>
</dbReference>
<feature type="chain" id="PRO_5018641962" evidence="7">
    <location>
        <begin position="28"/>
        <end position="342"/>
    </location>
</feature>
<reference evidence="11" key="1">
    <citation type="journal article" date="2013" name="Science">
        <title>The Amborella genome and the evolution of flowering plants.</title>
        <authorList>
            <consortium name="Amborella Genome Project"/>
        </authorList>
    </citation>
    <scope>NUCLEOTIDE SEQUENCE [LARGE SCALE GENOMIC DNA]</scope>
</reference>
<feature type="domain" description="Cathepsin propeptide inhibitor" evidence="9">
    <location>
        <begin position="39"/>
        <end position="95"/>
    </location>
</feature>
<evidence type="ECO:0000256" key="2">
    <source>
        <dbReference type="ARBA" id="ARBA00022670"/>
    </source>
</evidence>
<keyword evidence="5" id="KW-0788">Thiol protease</keyword>
<dbReference type="InterPro" id="IPR000169">
    <property type="entry name" value="Pept_cys_AS"/>
</dbReference>
<keyword evidence="6" id="KW-1015">Disulfide bond</keyword>
<evidence type="ECO:0000256" key="4">
    <source>
        <dbReference type="ARBA" id="ARBA00022801"/>
    </source>
</evidence>
<dbReference type="InterPro" id="IPR000668">
    <property type="entry name" value="Peptidase_C1A_C"/>
</dbReference>
<dbReference type="InterPro" id="IPR013201">
    <property type="entry name" value="Prot_inhib_I29"/>
</dbReference>
<evidence type="ECO:0000256" key="3">
    <source>
        <dbReference type="ARBA" id="ARBA00022729"/>
    </source>
</evidence>
<dbReference type="GO" id="GO:0051603">
    <property type="term" value="P:proteolysis involved in protein catabolic process"/>
    <property type="evidence" value="ECO:0000318"/>
    <property type="project" value="GO_Central"/>
</dbReference>
<proteinExistence type="inferred from homology"/>
<comment type="similarity">
    <text evidence="1">Belongs to the peptidase C1 family.</text>
</comment>
<dbReference type="FunFam" id="3.90.70.10:FF:000067">
    <property type="entry name" value="Senescence-specific cysteine protease"/>
    <property type="match status" value="1"/>
</dbReference>
<dbReference type="eggNOG" id="KOG1543">
    <property type="taxonomic scope" value="Eukaryota"/>
</dbReference>
<keyword evidence="11" id="KW-1185">Reference proteome</keyword>
<keyword evidence="2" id="KW-0645">Protease</keyword>
<keyword evidence="4" id="KW-0378">Hydrolase</keyword>
<name>W1NHB4_AMBTC</name>
<dbReference type="HOGENOM" id="CLU_012184_1_0_1"/>
<dbReference type="SUPFAM" id="SSF54001">
    <property type="entry name" value="Cysteine proteinases"/>
    <property type="match status" value="1"/>
</dbReference>
<dbReference type="SMART" id="SM00848">
    <property type="entry name" value="Inhibitor_I29"/>
    <property type="match status" value="1"/>
</dbReference>
<dbReference type="Pfam" id="PF00112">
    <property type="entry name" value="Peptidase_C1"/>
    <property type="match status" value="1"/>
</dbReference>
<dbReference type="PROSITE" id="PS00639">
    <property type="entry name" value="THIOL_PROTEASE_HIS"/>
    <property type="match status" value="1"/>
</dbReference>
<evidence type="ECO:0000256" key="1">
    <source>
        <dbReference type="ARBA" id="ARBA00008455"/>
    </source>
</evidence>
<dbReference type="EMBL" id="KI397501">
    <property type="protein sequence ID" value="ERM94888.1"/>
    <property type="molecule type" value="Genomic_DNA"/>
</dbReference>
<dbReference type="SMART" id="SM00645">
    <property type="entry name" value="Pept_C1"/>
    <property type="match status" value="1"/>
</dbReference>
<evidence type="ECO:0000313" key="11">
    <source>
        <dbReference type="Proteomes" id="UP000017836"/>
    </source>
</evidence>
<dbReference type="Proteomes" id="UP000017836">
    <property type="component" value="Unassembled WGS sequence"/>
</dbReference>
<dbReference type="PRINTS" id="PR00705">
    <property type="entry name" value="PAPAIN"/>
</dbReference>
<dbReference type="CDD" id="cd02248">
    <property type="entry name" value="Peptidase_C1A"/>
    <property type="match status" value="1"/>
</dbReference>
<dbReference type="PROSITE" id="PS00640">
    <property type="entry name" value="THIOL_PROTEASE_ASN"/>
    <property type="match status" value="1"/>
</dbReference>
<gene>
    <name evidence="10" type="ORF">AMTR_s00009p00129100</name>
</gene>
<protein>
    <submittedName>
        <fullName evidence="10">Uncharacterized protein</fullName>
    </submittedName>
</protein>
<dbReference type="InterPro" id="IPR038765">
    <property type="entry name" value="Papain-like_cys_pep_sf"/>
</dbReference>
<organism evidence="10 11">
    <name type="scientific">Amborella trichopoda</name>
    <dbReference type="NCBI Taxonomy" id="13333"/>
    <lineage>
        <taxon>Eukaryota</taxon>
        <taxon>Viridiplantae</taxon>
        <taxon>Streptophyta</taxon>
        <taxon>Embryophyta</taxon>
        <taxon>Tracheophyta</taxon>
        <taxon>Spermatophyta</taxon>
        <taxon>Magnoliopsida</taxon>
        <taxon>Amborellales</taxon>
        <taxon>Amborellaceae</taxon>
        <taxon>Amborella</taxon>
    </lineage>
</organism>
<dbReference type="InterPro" id="IPR039417">
    <property type="entry name" value="Peptidase_C1A_papain-like"/>
</dbReference>
<accession>W1NHB4</accession>
<keyword evidence="3 7" id="KW-0732">Signal</keyword>
<dbReference type="InterPro" id="IPR025661">
    <property type="entry name" value="Pept_asp_AS"/>
</dbReference>
<dbReference type="InterPro" id="IPR013128">
    <property type="entry name" value="Peptidase_C1A"/>
</dbReference>
<evidence type="ECO:0000256" key="5">
    <source>
        <dbReference type="ARBA" id="ARBA00022807"/>
    </source>
</evidence>
<evidence type="ECO:0000256" key="7">
    <source>
        <dbReference type="SAM" id="SignalP"/>
    </source>
</evidence>
<dbReference type="OMA" id="SARFAQW"/>
<dbReference type="Gramene" id="ERM94888">
    <property type="protein sequence ID" value="ERM94888"/>
    <property type="gene ID" value="AMTR_s00009p00129100"/>
</dbReference>
<sequence>MARLAFSFSTLLCVAMFFGLWLPMVAPRQLEEATMSARFAQWMADHGVKYERIAETEKRFNVFKENLKLIDSVNAEKRSYTLSLNKFSDLSLDEFRNQYMGLNVDAAGRKMATKGPFMYGNVSAMAAAPDTMDWRAKGVVTPIKNQQNCGCCWAFSAAAAVESITKIKTGNSVSSSEQELVDCVTGGISRGCQSGLMDEAFKFIINNGGLSSENDYPYQAKDGTCDTQKSSSKAATITGFHDIPYHDENAMLSAVANQPISVGINGSGSEFRHYSGGIFTGACGLDLDHAVTIIGYGTGDDGTPYWLIKNSWGESWGENGYMKIQRGVNLCGISNLASFPLA</sequence>
<evidence type="ECO:0000313" key="10">
    <source>
        <dbReference type="EMBL" id="ERM94888.1"/>
    </source>
</evidence>
<feature type="domain" description="Peptidase C1A papain C-terminal" evidence="8">
    <location>
        <begin position="128"/>
        <end position="341"/>
    </location>
</feature>
<dbReference type="PANTHER" id="PTHR12411">
    <property type="entry name" value="CYSTEINE PROTEASE FAMILY C1-RELATED"/>
    <property type="match status" value="1"/>
</dbReference>
<dbReference type="AlphaFoldDB" id="W1NHB4"/>
<evidence type="ECO:0000259" key="8">
    <source>
        <dbReference type="SMART" id="SM00645"/>
    </source>
</evidence>
<dbReference type="InterPro" id="IPR025660">
    <property type="entry name" value="Pept_his_AS"/>
</dbReference>
<dbReference type="GO" id="GO:0005764">
    <property type="term" value="C:lysosome"/>
    <property type="evidence" value="ECO:0000318"/>
    <property type="project" value="GO_Central"/>
</dbReference>
<evidence type="ECO:0000259" key="9">
    <source>
        <dbReference type="SMART" id="SM00848"/>
    </source>
</evidence>
<dbReference type="Gene3D" id="3.90.70.10">
    <property type="entry name" value="Cysteine proteinases"/>
    <property type="match status" value="1"/>
</dbReference>